<accession>A0A2X3VP15</accession>
<evidence type="ECO:0000313" key="3">
    <source>
        <dbReference type="Proteomes" id="UP000249623"/>
    </source>
</evidence>
<sequence length="160" mass="17937">MGKFSSLLLGAVTGAAAAYFLTSKKGKETTDKVRDFVKEYQENPDDIHEAVVQSAKDFSNQAVSAIQQTKEKVEKGEITTETVIESVKETTKSVVDYSQDKFNEIKEKFDKEESSFAEEEPVIFKEEEEESSEEIIIDFGEEAAEGQDEKAVETDSQEEK</sequence>
<protein>
    <submittedName>
        <fullName evidence="2">Exported hydrophilic protein</fullName>
    </submittedName>
</protein>
<feature type="compositionally biased region" description="Acidic residues" evidence="1">
    <location>
        <begin position="115"/>
        <end position="146"/>
    </location>
</feature>
<dbReference type="AlphaFoldDB" id="A0A2X3VP15"/>
<feature type="compositionally biased region" description="Basic and acidic residues" evidence="1">
    <location>
        <begin position="147"/>
        <end position="160"/>
    </location>
</feature>
<organism evidence="2 3">
    <name type="scientific">Streptococcus sanguinis</name>
    <dbReference type="NCBI Taxonomy" id="1305"/>
    <lineage>
        <taxon>Bacteria</taxon>
        <taxon>Bacillati</taxon>
        <taxon>Bacillota</taxon>
        <taxon>Bacilli</taxon>
        <taxon>Lactobacillales</taxon>
        <taxon>Streptococcaceae</taxon>
        <taxon>Streptococcus</taxon>
    </lineage>
</organism>
<gene>
    <name evidence="2" type="ORF">NCTC11085_01566</name>
</gene>
<evidence type="ECO:0000313" key="2">
    <source>
        <dbReference type="EMBL" id="SQF35187.1"/>
    </source>
</evidence>
<name>A0A2X3VP15_STRSA</name>
<dbReference type="EMBL" id="LS483346">
    <property type="protein sequence ID" value="SQF35187.1"/>
    <property type="molecule type" value="Genomic_DNA"/>
</dbReference>
<dbReference type="InterPro" id="IPR024623">
    <property type="entry name" value="YtxH"/>
</dbReference>
<dbReference type="Proteomes" id="UP000249623">
    <property type="component" value="Chromosome 1"/>
</dbReference>
<evidence type="ECO:0000256" key="1">
    <source>
        <dbReference type="SAM" id="MobiDB-lite"/>
    </source>
</evidence>
<dbReference type="Pfam" id="PF12732">
    <property type="entry name" value="YtxH"/>
    <property type="match status" value="1"/>
</dbReference>
<feature type="region of interest" description="Disordered" evidence="1">
    <location>
        <begin position="113"/>
        <end position="160"/>
    </location>
</feature>
<dbReference type="RefSeq" id="WP_002923987.1">
    <property type="nucleotide sequence ID" value="NZ_CP071430.1"/>
</dbReference>
<reference evidence="2 3" key="1">
    <citation type="submission" date="2018-06" db="EMBL/GenBank/DDBJ databases">
        <authorList>
            <consortium name="Pathogen Informatics"/>
            <person name="Doyle S."/>
        </authorList>
    </citation>
    <scope>NUCLEOTIDE SEQUENCE [LARGE SCALE GENOMIC DNA]</scope>
    <source>
        <strain evidence="2 3">NCTC11085</strain>
    </source>
</reference>
<proteinExistence type="predicted"/>